<evidence type="ECO:0000313" key="7">
    <source>
        <dbReference type="Proteomes" id="UP000479756"/>
    </source>
</evidence>
<dbReference type="AlphaFoldDB" id="A0A7C9PLQ6"/>
<comment type="caution">
    <text evidence="6">The sequence shown here is derived from an EMBL/GenBank/DDBJ whole genome shotgun (WGS) entry which is preliminary data.</text>
</comment>
<dbReference type="RefSeq" id="WP_163472083.1">
    <property type="nucleotide sequence ID" value="NZ_JAAGWZ010000001.1"/>
</dbReference>
<keyword evidence="1 3" id="KW-0547">Nucleotide-binding</keyword>
<proteinExistence type="predicted"/>
<keyword evidence="4" id="KW-0812">Transmembrane</keyword>
<dbReference type="Pfam" id="PF01580">
    <property type="entry name" value="FtsK_SpoIIIE"/>
    <property type="match status" value="2"/>
</dbReference>
<dbReference type="Gene3D" id="3.40.50.300">
    <property type="entry name" value="P-loop containing nucleotide triphosphate hydrolases"/>
    <property type="match status" value="3"/>
</dbReference>
<dbReference type="EMBL" id="JAAGWZ010000001">
    <property type="protein sequence ID" value="NEM90434.1"/>
    <property type="molecule type" value="Genomic_DNA"/>
</dbReference>
<keyword evidence="2 3" id="KW-0067">ATP-binding</keyword>
<sequence length="945" mass="99299">MPARPVRLDHPVPPATSPPRGFPILATVAPVVVAIALWMLTRSVFTLAFAALGPLLAVASVGDDRLRGRSQRRREHERFRAECAEVERAIDEAHDDERRGRERAEPTVRELLRRVGHDPERWTGDAARPLPVRLGTAAARSALDYASASLSSREAAPVAAELQRLVEHAAVLQGAPFSVDARGGIAVVGDGIAAVAVARAVVVQLAIALSPASWSIELPRHGWEWALHLPHSPSRGTTHEVRFRHDGSEVVVTTVPPDAVVSRTVRTVVACSAGGDATVLRHDGDVPAGEMVAPLPLRLQLLGEEESRAAAQLLAQRAQIESVRHGVDALPPAVGFAALAALADSVGSETDLAAVVGVSASGPTVVDLVSDGPHAIVGGTTGSGKSEFLITWILAMLRGRSPQQVTFLGVDFKGGATFDAIRDLPHCVGVITDLDAEECRRALASLGAELRHREAELAAHGLRSLDQAAGGLPFPRLVVVVDEYAALAAADPELHALFSDIAARGRSLGIHLILCTQRPAGVIREAVFANAPLRVCLRVASAADSVAVIGDTHAAEIRPSRKGLGVVGVIGGEMALVQFGLSADTDIAAARVPASAAPPPRRPWCPPLPARIALGDLPPPSRPGIPIGLLDLPEEQTQRTACYDPSGMGPLLVLGAHGSGKSELLAAVAAGSPGVRVVRVGADYSTLWDAVTWALDDDPVRVPESSADVAETSPGSPERSTLLLADDVDAAIAACPIEYRGELVDRLIRVLREGPSRGIVTVATMQRIPSDAHGVGSVAGTRLLLRMPGRSDYVLAGGTAALHLADAPPGRGEWQGARVQLALIDDRALPVTSREAALDVSDVVIATTPKLLVVSARPPQTRELIAAVLADTAVEAPPVNTADEWFGGWASAYRAGESTVVFDGCSHADIRMLTRVRELPPPWPAATRPLWVLLPSGRLARARLR</sequence>
<name>A0A7C9PLQ6_9MICO</name>
<dbReference type="GO" id="GO:0003677">
    <property type="term" value="F:DNA binding"/>
    <property type="evidence" value="ECO:0007669"/>
    <property type="project" value="InterPro"/>
</dbReference>
<dbReference type="PROSITE" id="PS50901">
    <property type="entry name" value="FTSK"/>
    <property type="match status" value="1"/>
</dbReference>
<dbReference type="CDD" id="cd01127">
    <property type="entry name" value="TrwB_TraG_TraD_VirD4"/>
    <property type="match status" value="1"/>
</dbReference>
<accession>A0A7C9PLQ6</accession>
<reference evidence="6 7" key="1">
    <citation type="journal article" date="2014" name="Int. J. Syst. Evol. Microbiol.">
        <title>Description of Galbitalea soli gen. nov., sp. nov., and Frondihabitans sucicola sp. nov.</title>
        <authorList>
            <person name="Kim S.J."/>
            <person name="Lim J.M."/>
            <person name="Ahn J.H."/>
            <person name="Weon H.Y."/>
            <person name="Hamada M."/>
            <person name="Suzuki K."/>
            <person name="Ahn T.Y."/>
            <person name="Kwon S.W."/>
        </authorList>
    </citation>
    <scope>NUCLEOTIDE SEQUENCE [LARGE SCALE GENOMIC DNA]</scope>
    <source>
        <strain evidence="6 7">NBRC 108727</strain>
    </source>
</reference>
<dbReference type="InterPro" id="IPR050206">
    <property type="entry name" value="FtsK/SpoIIIE/SftA"/>
</dbReference>
<evidence type="ECO:0000256" key="1">
    <source>
        <dbReference type="ARBA" id="ARBA00022741"/>
    </source>
</evidence>
<dbReference type="InterPro" id="IPR002543">
    <property type="entry name" value="FtsK_dom"/>
</dbReference>
<evidence type="ECO:0000313" key="6">
    <source>
        <dbReference type="EMBL" id="NEM90434.1"/>
    </source>
</evidence>
<gene>
    <name evidence="6" type="ORF">G3T37_03590</name>
</gene>
<evidence type="ECO:0000259" key="5">
    <source>
        <dbReference type="PROSITE" id="PS50901"/>
    </source>
</evidence>
<keyword evidence="4" id="KW-0472">Membrane</keyword>
<feature type="transmembrane region" description="Helical" evidence="4">
    <location>
        <begin position="21"/>
        <end position="38"/>
    </location>
</feature>
<dbReference type="PANTHER" id="PTHR22683">
    <property type="entry name" value="SPORULATION PROTEIN RELATED"/>
    <property type="match status" value="1"/>
</dbReference>
<evidence type="ECO:0000256" key="3">
    <source>
        <dbReference type="PROSITE-ProRule" id="PRU00289"/>
    </source>
</evidence>
<feature type="binding site" evidence="3">
    <location>
        <begin position="379"/>
        <end position="386"/>
    </location>
    <ligand>
        <name>ATP</name>
        <dbReference type="ChEBI" id="CHEBI:30616"/>
    </ligand>
</feature>
<feature type="domain" description="FtsK" evidence="5">
    <location>
        <begin position="361"/>
        <end position="546"/>
    </location>
</feature>
<dbReference type="InterPro" id="IPR003593">
    <property type="entry name" value="AAA+_ATPase"/>
</dbReference>
<keyword evidence="7" id="KW-1185">Reference proteome</keyword>
<evidence type="ECO:0000256" key="2">
    <source>
        <dbReference type="ARBA" id="ARBA00022840"/>
    </source>
</evidence>
<organism evidence="6 7">
    <name type="scientific">Galbitalea soli</name>
    <dbReference type="NCBI Taxonomy" id="1268042"/>
    <lineage>
        <taxon>Bacteria</taxon>
        <taxon>Bacillati</taxon>
        <taxon>Actinomycetota</taxon>
        <taxon>Actinomycetes</taxon>
        <taxon>Micrococcales</taxon>
        <taxon>Microbacteriaceae</taxon>
        <taxon>Galbitalea</taxon>
    </lineage>
</organism>
<dbReference type="InterPro" id="IPR027417">
    <property type="entry name" value="P-loop_NTPase"/>
</dbReference>
<dbReference type="GO" id="GO:0005524">
    <property type="term" value="F:ATP binding"/>
    <property type="evidence" value="ECO:0007669"/>
    <property type="project" value="UniProtKB-UniRule"/>
</dbReference>
<dbReference type="PANTHER" id="PTHR22683:SF1">
    <property type="entry name" value="TYPE VII SECRETION SYSTEM PROTEIN ESSC"/>
    <property type="match status" value="1"/>
</dbReference>
<dbReference type="SUPFAM" id="SSF52540">
    <property type="entry name" value="P-loop containing nucleoside triphosphate hydrolases"/>
    <property type="match status" value="2"/>
</dbReference>
<protein>
    <recommendedName>
        <fullName evidence="5">FtsK domain-containing protein</fullName>
    </recommendedName>
</protein>
<dbReference type="Proteomes" id="UP000479756">
    <property type="component" value="Unassembled WGS sequence"/>
</dbReference>
<keyword evidence="4" id="KW-1133">Transmembrane helix</keyword>
<dbReference type="SMART" id="SM00382">
    <property type="entry name" value="AAA"/>
    <property type="match status" value="2"/>
</dbReference>
<evidence type="ECO:0000256" key="4">
    <source>
        <dbReference type="SAM" id="Phobius"/>
    </source>
</evidence>